<keyword evidence="2" id="KW-1185">Reference proteome</keyword>
<organism evidence="1 2">
    <name type="scientific">Paramesorhizobium deserti</name>
    <dbReference type="NCBI Taxonomy" id="1494590"/>
    <lineage>
        <taxon>Bacteria</taxon>
        <taxon>Pseudomonadati</taxon>
        <taxon>Pseudomonadota</taxon>
        <taxon>Alphaproteobacteria</taxon>
        <taxon>Hyphomicrobiales</taxon>
        <taxon>Phyllobacteriaceae</taxon>
        <taxon>Paramesorhizobium</taxon>
    </lineage>
</organism>
<name>A0A135HNY1_9HYPH</name>
<sequence length="361" mass="39003">MRIAFHAPMKSPAHPVPSGDRQMARLLMRALKQGGHGVELASALSTYQRDPDQHRFAAIEAEAAGEAARLTALWKREGAPDLWFTYHPYYKAPDLLGPGMAAAFGIPYVTAEASYSRRRDEGLWAKTQASVARSVSQAALNICFTRRDRDGLADAVPDAFLGLLPPFIDASGFPEKPGADPSRLVCTAMMRSGDKFESYRMLAGALDRLRHLSWSLSVVGDGPVRAEVTALFAGFPRERIEWHGRVEPAAVADILAGGGIYVWPGCGEAYGLAYLEAQAAGLPVVAQHVAGVPEVVVDGRTGLLTLPDDIGAFASAIERLLMNERERQTMSDAARRFVHGERSLEAAAARLFAMLPKVPAL</sequence>
<dbReference type="PANTHER" id="PTHR45947">
    <property type="entry name" value="SULFOQUINOVOSYL TRANSFERASE SQD2"/>
    <property type="match status" value="1"/>
</dbReference>
<gene>
    <name evidence="1" type="ORF">ATN84_22140</name>
</gene>
<dbReference type="SUPFAM" id="SSF53756">
    <property type="entry name" value="UDP-Glycosyltransferase/glycogen phosphorylase"/>
    <property type="match status" value="1"/>
</dbReference>
<dbReference type="AlphaFoldDB" id="A0A135HNY1"/>
<accession>A0A135HNY1</accession>
<dbReference type="GO" id="GO:0016757">
    <property type="term" value="F:glycosyltransferase activity"/>
    <property type="evidence" value="ECO:0007669"/>
    <property type="project" value="TreeGrafter"/>
</dbReference>
<keyword evidence="1" id="KW-0808">Transferase</keyword>
<dbReference type="InterPro" id="IPR050194">
    <property type="entry name" value="Glycosyltransferase_grp1"/>
</dbReference>
<evidence type="ECO:0000313" key="1">
    <source>
        <dbReference type="EMBL" id="KXF74921.1"/>
    </source>
</evidence>
<comment type="caution">
    <text evidence="1">The sequence shown here is derived from an EMBL/GenBank/DDBJ whole genome shotgun (WGS) entry which is preliminary data.</text>
</comment>
<reference evidence="1 2" key="1">
    <citation type="submission" date="2015-11" db="EMBL/GenBank/DDBJ databases">
        <title>Draft genome sequence of Paramesorhizobium deserti A-3-E, a strain highly resistant to diverse beta-lactam antibiotics.</title>
        <authorList>
            <person name="Lv R."/>
            <person name="Yang X."/>
            <person name="Fang N."/>
            <person name="Guo J."/>
            <person name="Luo X."/>
            <person name="Peng F."/>
            <person name="Yang R."/>
            <person name="Cui Y."/>
            <person name="Fang C."/>
            <person name="Song Y."/>
        </authorList>
    </citation>
    <scope>NUCLEOTIDE SEQUENCE [LARGE SCALE GENOMIC DNA]</scope>
    <source>
        <strain evidence="1 2">A-3-E</strain>
    </source>
</reference>
<dbReference type="Gene3D" id="3.40.50.2000">
    <property type="entry name" value="Glycogen Phosphorylase B"/>
    <property type="match status" value="2"/>
</dbReference>
<dbReference type="PANTHER" id="PTHR45947:SF3">
    <property type="entry name" value="SULFOQUINOVOSYL TRANSFERASE SQD2"/>
    <property type="match status" value="1"/>
</dbReference>
<protein>
    <submittedName>
        <fullName evidence="1">Glycosyl transferase</fullName>
    </submittedName>
</protein>
<dbReference type="CDD" id="cd03801">
    <property type="entry name" value="GT4_PimA-like"/>
    <property type="match status" value="1"/>
</dbReference>
<dbReference type="EMBL" id="LNTU01000040">
    <property type="protein sequence ID" value="KXF74921.1"/>
    <property type="molecule type" value="Genomic_DNA"/>
</dbReference>
<evidence type="ECO:0000313" key="2">
    <source>
        <dbReference type="Proteomes" id="UP000070107"/>
    </source>
</evidence>
<dbReference type="RefSeq" id="WP_068885156.1">
    <property type="nucleotide sequence ID" value="NZ_LNTU01000040.1"/>
</dbReference>
<dbReference type="Proteomes" id="UP000070107">
    <property type="component" value="Unassembled WGS sequence"/>
</dbReference>
<proteinExistence type="predicted"/>
<dbReference type="STRING" id="1494590.ATN84_22140"/>
<dbReference type="Pfam" id="PF13692">
    <property type="entry name" value="Glyco_trans_1_4"/>
    <property type="match status" value="1"/>
</dbReference>
<dbReference type="OrthoDB" id="5443996at2"/>